<evidence type="ECO:0000313" key="3">
    <source>
        <dbReference type="EMBL" id="ODH25735.1"/>
    </source>
</evidence>
<protein>
    <recommendedName>
        <fullName evidence="5">Extracellular membrane protein CFEM domain-containing protein</fullName>
    </recommendedName>
</protein>
<organism evidence="3 4">
    <name type="scientific">Paracoccidioides brasiliensis</name>
    <dbReference type="NCBI Taxonomy" id="121759"/>
    <lineage>
        <taxon>Eukaryota</taxon>
        <taxon>Fungi</taxon>
        <taxon>Dikarya</taxon>
        <taxon>Ascomycota</taxon>
        <taxon>Pezizomycotina</taxon>
        <taxon>Eurotiomycetes</taxon>
        <taxon>Eurotiomycetidae</taxon>
        <taxon>Onygenales</taxon>
        <taxon>Ajellomycetaceae</taxon>
        <taxon>Paracoccidioides</taxon>
    </lineage>
</organism>
<feature type="signal peptide" evidence="2">
    <location>
        <begin position="1"/>
        <end position="18"/>
    </location>
</feature>
<dbReference type="EMBL" id="LZYO01000216">
    <property type="protein sequence ID" value="ODH25735.1"/>
    <property type="molecule type" value="Genomic_DNA"/>
</dbReference>
<sequence length="160" mass="15914">MKFFTLMALAGLFASAAALPQEAPVTSTTSLSPNVMCASACPTGNICCQAKCLGVPCPNQIMANMTNNCAMSCIQGSGSPDDIRSYAMCQSSCINDFFLGSSTTPTPSSTGGASTTTSAANGTSTGNFSTTPSAGAGIIDVQLGSFAAGIIGLLMAVVVL</sequence>
<dbReference type="VEuPathDB" id="FungiDB:PABG_06208"/>
<reference evidence="3 4" key="1">
    <citation type="submission" date="2016-06" db="EMBL/GenBank/DDBJ databases">
        <authorList>
            <person name="Kjaerup R.B."/>
            <person name="Dalgaard T.S."/>
            <person name="Juul-Madsen H.R."/>
        </authorList>
    </citation>
    <scope>NUCLEOTIDE SEQUENCE [LARGE SCALE GENOMIC DNA]</scope>
    <source>
        <strain evidence="3 4">Pb300</strain>
    </source>
</reference>
<evidence type="ECO:0000256" key="1">
    <source>
        <dbReference type="SAM" id="MobiDB-lite"/>
    </source>
</evidence>
<evidence type="ECO:0008006" key="5">
    <source>
        <dbReference type="Google" id="ProtNLM"/>
    </source>
</evidence>
<evidence type="ECO:0000313" key="4">
    <source>
        <dbReference type="Proteomes" id="UP000242814"/>
    </source>
</evidence>
<comment type="caution">
    <text evidence="3">The sequence shown here is derived from an EMBL/GenBank/DDBJ whole genome shotgun (WGS) entry which is preliminary data.</text>
</comment>
<dbReference type="AlphaFoldDB" id="A0A1D2JBB7"/>
<gene>
    <name evidence="3" type="ORF">ACO22_05109</name>
</gene>
<dbReference type="Proteomes" id="UP000242814">
    <property type="component" value="Unassembled WGS sequence"/>
</dbReference>
<feature type="chain" id="PRO_5008902367" description="Extracellular membrane protein CFEM domain-containing protein" evidence="2">
    <location>
        <begin position="19"/>
        <end position="160"/>
    </location>
</feature>
<dbReference type="VEuPathDB" id="FungiDB:PADG_07758"/>
<feature type="region of interest" description="Disordered" evidence="1">
    <location>
        <begin position="105"/>
        <end position="126"/>
    </location>
</feature>
<accession>A0A1D2JBB7</accession>
<keyword evidence="2" id="KW-0732">Signal</keyword>
<evidence type="ECO:0000256" key="2">
    <source>
        <dbReference type="SAM" id="SignalP"/>
    </source>
</evidence>
<proteinExistence type="predicted"/>
<name>A0A1D2JBB7_PARBR</name>